<evidence type="ECO:0000313" key="2">
    <source>
        <dbReference type="EMBL" id="AOZ07885.1"/>
    </source>
</evidence>
<dbReference type="EMBL" id="CP017754">
    <property type="protein sequence ID" value="AOZ07885.1"/>
    <property type="molecule type" value="Genomic_DNA"/>
</dbReference>
<gene>
    <name evidence="2" type="ORF">BKK80_01785</name>
</gene>
<dbReference type="InterPro" id="IPR010982">
    <property type="entry name" value="Lambda_DNA-bd_dom_sf"/>
</dbReference>
<keyword evidence="3" id="KW-1185">Reference proteome</keyword>
<dbReference type="Gene3D" id="1.10.260.40">
    <property type="entry name" value="lambda repressor-like DNA-binding domains"/>
    <property type="match status" value="1"/>
</dbReference>
<organism evidence="2 3">
    <name type="scientific">Cupriavidus malaysiensis</name>
    <dbReference type="NCBI Taxonomy" id="367825"/>
    <lineage>
        <taxon>Bacteria</taxon>
        <taxon>Pseudomonadati</taxon>
        <taxon>Pseudomonadota</taxon>
        <taxon>Betaproteobacteria</taxon>
        <taxon>Burkholderiales</taxon>
        <taxon>Burkholderiaceae</taxon>
        <taxon>Cupriavidus</taxon>
    </lineage>
</organism>
<proteinExistence type="predicted"/>
<sequence length="93" mass="11016">MRHRVVELIDFVTDSHRRFKHMEDLTGIKAASWKNTYHDDQRVVQGMVEAIGRVWPQYAYWLVTGKTDEEHGHTSPVRERIARDLEKVKEAEK</sequence>
<feature type="region of interest" description="Disordered" evidence="1">
    <location>
        <begin position="69"/>
        <end position="93"/>
    </location>
</feature>
<evidence type="ECO:0000313" key="3">
    <source>
        <dbReference type="Proteomes" id="UP000177515"/>
    </source>
</evidence>
<dbReference type="Proteomes" id="UP000177515">
    <property type="component" value="Chromosome 1"/>
</dbReference>
<protein>
    <recommendedName>
        <fullName evidence="4">DNA-binding protein</fullName>
    </recommendedName>
</protein>
<reference evidence="2 3" key="1">
    <citation type="submission" date="2016-10" db="EMBL/GenBank/DDBJ databases">
        <title>Complete genome sequences of three Cupriavidus strains isolated from various Malaysian environments.</title>
        <authorList>
            <person name="Abdullah A.A.-A."/>
            <person name="Shafie N.A.H."/>
            <person name="Lau N.S."/>
        </authorList>
    </citation>
    <scope>NUCLEOTIDE SEQUENCE [LARGE SCALE GENOMIC DNA]</scope>
    <source>
        <strain evidence="2 3">USMAA1020</strain>
    </source>
</reference>
<evidence type="ECO:0008006" key="4">
    <source>
        <dbReference type="Google" id="ProtNLM"/>
    </source>
</evidence>
<name>A0ABM6F8L2_9BURK</name>
<evidence type="ECO:0000256" key="1">
    <source>
        <dbReference type="SAM" id="MobiDB-lite"/>
    </source>
</evidence>
<accession>A0ABM6F8L2</accession>